<dbReference type="Pfam" id="PF00625">
    <property type="entry name" value="Guanylate_kin"/>
    <property type="match status" value="1"/>
</dbReference>
<feature type="domain" description="Guanylate kinase-like" evidence="4">
    <location>
        <begin position="1"/>
        <end position="83"/>
    </location>
</feature>
<sequence length="90" mass="10449">MEGVKQLKKTATVDARFVFIRPPSLEILERQLRGRGTETEESIQRRLTRAKDEMEYAETGAHDEVIVNDDLETALRQLEDFLLPFEKSQN</sequence>
<dbReference type="Proteomes" id="UP000813385">
    <property type="component" value="Unassembled WGS sequence"/>
</dbReference>
<reference evidence="5" key="1">
    <citation type="journal article" date="2021" name="Nat. Commun.">
        <title>Genetic determinants of endophytism in the Arabidopsis root mycobiome.</title>
        <authorList>
            <person name="Mesny F."/>
            <person name="Miyauchi S."/>
            <person name="Thiergart T."/>
            <person name="Pickel B."/>
            <person name="Atanasova L."/>
            <person name="Karlsson M."/>
            <person name="Huettel B."/>
            <person name="Barry K.W."/>
            <person name="Haridas S."/>
            <person name="Chen C."/>
            <person name="Bauer D."/>
            <person name="Andreopoulos W."/>
            <person name="Pangilinan J."/>
            <person name="LaButti K."/>
            <person name="Riley R."/>
            <person name="Lipzen A."/>
            <person name="Clum A."/>
            <person name="Drula E."/>
            <person name="Henrissat B."/>
            <person name="Kohler A."/>
            <person name="Grigoriev I.V."/>
            <person name="Martin F.M."/>
            <person name="Hacquard S."/>
        </authorList>
    </citation>
    <scope>NUCLEOTIDE SEQUENCE</scope>
    <source>
        <strain evidence="5">MPI-CAGE-AT-0016</strain>
    </source>
</reference>
<dbReference type="SUPFAM" id="SSF52540">
    <property type="entry name" value="P-loop containing nucleoside triphosphate hydrolases"/>
    <property type="match status" value="1"/>
</dbReference>
<evidence type="ECO:0000259" key="4">
    <source>
        <dbReference type="PROSITE" id="PS50052"/>
    </source>
</evidence>
<comment type="similarity">
    <text evidence="1">Belongs to the guanylate kinase family.</text>
</comment>
<evidence type="ECO:0000256" key="3">
    <source>
        <dbReference type="ARBA" id="ARBA00022777"/>
    </source>
</evidence>
<dbReference type="InterPro" id="IPR008144">
    <property type="entry name" value="Guanylate_kin-like_dom"/>
</dbReference>
<gene>
    <name evidence="5" type="ORF">B0T11DRAFT_283270</name>
</gene>
<dbReference type="OrthoDB" id="6334211at2759"/>
<dbReference type="GO" id="GO:0004385">
    <property type="term" value="F:GMP kinase activity"/>
    <property type="evidence" value="ECO:0007669"/>
    <property type="project" value="TreeGrafter"/>
</dbReference>
<organism evidence="5 6">
    <name type="scientific">Plectosphaerella cucumerina</name>
    <dbReference type="NCBI Taxonomy" id="40658"/>
    <lineage>
        <taxon>Eukaryota</taxon>
        <taxon>Fungi</taxon>
        <taxon>Dikarya</taxon>
        <taxon>Ascomycota</taxon>
        <taxon>Pezizomycotina</taxon>
        <taxon>Sordariomycetes</taxon>
        <taxon>Hypocreomycetidae</taxon>
        <taxon>Glomerellales</taxon>
        <taxon>Plectosphaerellaceae</taxon>
        <taxon>Plectosphaerella</taxon>
    </lineage>
</organism>
<dbReference type="GO" id="GO:0005829">
    <property type="term" value="C:cytosol"/>
    <property type="evidence" value="ECO:0007669"/>
    <property type="project" value="TreeGrafter"/>
</dbReference>
<keyword evidence="6" id="KW-1185">Reference proteome</keyword>
<dbReference type="GO" id="GO:0016787">
    <property type="term" value="F:hydrolase activity"/>
    <property type="evidence" value="ECO:0007669"/>
    <property type="project" value="UniProtKB-KW"/>
</dbReference>
<evidence type="ECO:0000256" key="2">
    <source>
        <dbReference type="ARBA" id="ARBA00022679"/>
    </source>
</evidence>
<dbReference type="PROSITE" id="PS50052">
    <property type="entry name" value="GUANYLATE_KINASE_2"/>
    <property type="match status" value="1"/>
</dbReference>
<keyword evidence="2" id="KW-0808">Transferase</keyword>
<dbReference type="InterPro" id="IPR008145">
    <property type="entry name" value="GK/Ca_channel_bsu"/>
</dbReference>
<dbReference type="EMBL" id="JAGPXD010000004">
    <property type="protein sequence ID" value="KAH7357878.1"/>
    <property type="molecule type" value="Genomic_DNA"/>
</dbReference>
<protein>
    <submittedName>
        <fullName evidence="5">P-loop containing nucleoside triphosphate hydrolase protein</fullName>
    </submittedName>
</protein>
<dbReference type="AlphaFoldDB" id="A0A8K0TE51"/>
<dbReference type="Gene3D" id="3.40.50.300">
    <property type="entry name" value="P-loop containing nucleotide triphosphate hydrolases"/>
    <property type="match status" value="1"/>
</dbReference>
<accession>A0A8K0TE51</accession>
<evidence type="ECO:0000313" key="6">
    <source>
        <dbReference type="Proteomes" id="UP000813385"/>
    </source>
</evidence>
<evidence type="ECO:0000313" key="5">
    <source>
        <dbReference type="EMBL" id="KAH7357878.1"/>
    </source>
</evidence>
<proteinExistence type="inferred from homology"/>
<dbReference type="InterPro" id="IPR027417">
    <property type="entry name" value="P-loop_NTPase"/>
</dbReference>
<keyword evidence="3" id="KW-0418">Kinase</keyword>
<dbReference type="PANTHER" id="PTHR23117">
    <property type="entry name" value="GUANYLATE KINASE-RELATED"/>
    <property type="match status" value="1"/>
</dbReference>
<feature type="non-terminal residue" evidence="5">
    <location>
        <position position="1"/>
    </location>
</feature>
<dbReference type="PANTHER" id="PTHR23117:SF13">
    <property type="entry name" value="GUANYLATE KINASE"/>
    <property type="match status" value="1"/>
</dbReference>
<evidence type="ECO:0000256" key="1">
    <source>
        <dbReference type="ARBA" id="ARBA00005790"/>
    </source>
</evidence>
<keyword evidence="5" id="KW-0378">Hydrolase</keyword>
<comment type="caution">
    <text evidence="5">The sequence shown here is derived from an EMBL/GenBank/DDBJ whole genome shotgun (WGS) entry which is preliminary data.</text>
</comment>
<name>A0A8K0TE51_9PEZI</name>